<name>M2A3S7_9BACT</name>
<dbReference type="PATRIC" id="fig|1263867.3.peg.5772"/>
<gene>
    <name evidence="1" type="ORF">RE6C_05390</name>
</gene>
<reference evidence="1" key="1">
    <citation type="submission" date="2012-11" db="EMBL/GenBank/DDBJ databases">
        <title>Permanent draft genomes of Rhodopirellula europaea strain SH398 and 6C.</title>
        <authorList>
            <person name="Richter M."/>
            <person name="Richter-Heitmann T."/>
            <person name="Frank C."/>
            <person name="Harder J."/>
            <person name="Glockner F.O."/>
        </authorList>
    </citation>
    <scope>NUCLEOTIDE SEQUENCE</scope>
    <source>
        <strain evidence="1">6C</strain>
    </source>
</reference>
<keyword evidence="2" id="KW-1185">Reference proteome</keyword>
<dbReference type="Proteomes" id="UP000011529">
    <property type="component" value="Unassembled WGS sequence"/>
</dbReference>
<reference evidence="1" key="2">
    <citation type="journal article" date="2013" name="Mar. Genomics">
        <title>Expression of sulfatases in Rhodopirellula baltica and the diversity of sulfatases in the genus Rhodopirellula.</title>
        <authorList>
            <person name="Wegner C.E."/>
            <person name="Richter-Heitmann T."/>
            <person name="Klindworth A."/>
            <person name="Klockow C."/>
            <person name="Richter M."/>
            <person name="Achstetter T."/>
            <person name="Glockner F.O."/>
            <person name="Harder J."/>
        </authorList>
    </citation>
    <scope>NUCLEOTIDE SEQUENCE [LARGE SCALE GENOMIC DNA]</scope>
    <source>
        <strain evidence="1">6C</strain>
    </source>
</reference>
<sequence>MQIANLEMQIANGLLCRKAGFQAYQPHGVSLGCPIFGSDTGIDMAS</sequence>
<evidence type="ECO:0000313" key="1">
    <source>
        <dbReference type="EMBL" id="EMB13891.1"/>
    </source>
</evidence>
<accession>M2A3S7</accession>
<dbReference type="AlphaFoldDB" id="M2A3S7"/>
<protein>
    <submittedName>
        <fullName evidence="1">Uncharacterized protein</fullName>
    </submittedName>
</protein>
<dbReference type="EMBL" id="ANMO01000240">
    <property type="protein sequence ID" value="EMB13891.1"/>
    <property type="molecule type" value="Genomic_DNA"/>
</dbReference>
<comment type="caution">
    <text evidence="1">The sequence shown here is derived from an EMBL/GenBank/DDBJ whole genome shotgun (WGS) entry which is preliminary data.</text>
</comment>
<proteinExistence type="predicted"/>
<evidence type="ECO:0000313" key="2">
    <source>
        <dbReference type="Proteomes" id="UP000011529"/>
    </source>
</evidence>
<organism evidence="1 2">
    <name type="scientific">Rhodopirellula europaea 6C</name>
    <dbReference type="NCBI Taxonomy" id="1263867"/>
    <lineage>
        <taxon>Bacteria</taxon>
        <taxon>Pseudomonadati</taxon>
        <taxon>Planctomycetota</taxon>
        <taxon>Planctomycetia</taxon>
        <taxon>Pirellulales</taxon>
        <taxon>Pirellulaceae</taxon>
        <taxon>Rhodopirellula</taxon>
    </lineage>
</organism>